<dbReference type="EMBL" id="CP001854">
    <property type="protein sequence ID" value="ADB52179.1"/>
    <property type="molecule type" value="Genomic_DNA"/>
</dbReference>
<protein>
    <submittedName>
        <fullName evidence="8">Two component transcriptional regulator, LuxR family</fullName>
    </submittedName>
</protein>
<sequence>MRVVIAEDNALLREGLVALLRERGIDVVAQSEDGDGLLRIVEGHQPDLAIVDVRLPPTFTDEGVRAAIEARARHPRLAILILSQYVEPVYTSELLASGDGGIGYLLKERVGEVRTFVEALERVAGGGTALDREVVAELVRTRHAGDSSGALAGLTPREREALSLMAEGKTNAAIARAMVVTPGAVEKHVSNIFAKLDLPATDDDHRRVLAVLTYLGAGEAV</sequence>
<dbReference type="PROSITE" id="PS50043">
    <property type="entry name" value="HTH_LUXR_2"/>
    <property type="match status" value="1"/>
</dbReference>
<dbReference type="Gene3D" id="3.40.50.2300">
    <property type="match status" value="1"/>
</dbReference>
<evidence type="ECO:0000259" key="6">
    <source>
        <dbReference type="PROSITE" id="PS50043"/>
    </source>
</evidence>
<dbReference type="SUPFAM" id="SSF52172">
    <property type="entry name" value="CheY-like"/>
    <property type="match status" value="1"/>
</dbReference>
<dbReference type="GO" id="GO:0000160">
    <property type="term" value="P:phosphorelay signal transduction system"/>
    <property type="evidence" value="ECO:0007669"/>
    <property type="project" value="InterPro"/>
</dbReference>
<dbReference type="PRINTS" id="PR00038">
    <property type="entry name" value="HTHLUXR"/>
</dbReference>
<dbReference type="Pfam" id="PF00072">
    <property type="entry name" value="Response_reg"/>
    <property type="match status" value="1"/>
</dbReference>
<reference evidence="9" key="2">
    <citation type="submission" date="2010-01" db="EMBL/GenBank/DDBJ databases">
        <title>The complete genome of Conexibacter woesei DSM 14684.</title>
        <authorList>
            <consortium name="US DOE Joint Genome Institute (JGI-PGF)"/>
            <person name="Lucas S."/>
            <person name="Copeland A."/>
            <person name="Lapidus A."/>
            <person name="Glavina del Rio T."/>
            <person name="Dalin E."/>
            <person name="Tice H."/>
            <person name="Bruce D."/>
            <person name="Goodwin L."/>
            <person name="Pitluck S."/>
            <person name="Kyrpides N."/>
            <person name="Mavromatis K."/>
            <person name="Ivanova N."/>
            <person name="Mikhailova N."/>
            <person name="Chertkov O."/>
            <person name="Brettin T."/>
            <person name="Detter J.C."/>
            <person name="Han C."/>
            <person name="Larimer F."/>
            <person name="Land M."/>
            <person name="Hauser L."/>
            <person name="Markowitz V."/>
            <person name="Cheng J.-F."/>
            <person name="Hugenholtz P."/>
            <person name="Woyke T."/>
            <person name="Wu D."/>
            <person name="Pukall R."/>
            <person name="Steenblock K."/>
            <person name="Schneider S."/>
            <person name="Klenk H.-P."/>
            <person name="Eisen J.A."/>
        </authorList>
    </citation>
    <scope>NUCLEOTIDE SEQUENCE [LARGE SCALE GENOMIC DNA]</scope>
    <source>
        <strain evidence="9">DSM 14684 / CIP 108061 / JCM 11494 / NBRC 100937 / ID131577</strain>
    </source>
</reference>
<name>D3F1L6_CONWI</name>
<feature type="modified residue" description="4-aspartylphosphate" evidence="5">
    <location>
        <position position="52"/>
    </location>
</feature>
<evidence type="ECO:0000256" key="5">
    <source>
        <dbReference type="PROSITE-ProRule" id="PRU00169"/>
    </source>
</evidence>
<dbReference type="STRING" id="469383.Cwoe_3762"/>
<dbReference type="InterPro" id="IPR001789">
    <property type="entry name" value="Sig_transdc_resp-reg_receiver"/>
</dbReference>
<dbReference type="PROSITE" id="PS50110">
    <property type="entry name" value="RESPONSE_REGULATORY"/>
    <property type="match status" value="1"/>
</dbReference>
<keyword evidence="9" id="KW-1185">Reference proteome</keyword>
<proteinExistence type="predicted"/>
<accession>D3F1L6</accession>
<dbReference type="InterPro" id="IPR000792">
    <property type="entry name" value="Tscrpt_reg_LuxR_C"/>
</dbReference>
<feature type="domain" description="HTH luxR-type" evidence="6">
    <location>
        <begin position="147"/>
        <end position="218"/>
    </location>
</feature>
<dbReference type="GO" id="GO:0006355">
    <property type="term" value="P:regulation of DNA-templated transcription"/>
    <property type="evidence" value="ECO:0007669"/>
    <property type="project" value="InterPro"/>
</dbReference>
<dbReference type="InterPro" id="IPR016032">
    <property type="entry name" value="Sig_transdc_resp-reg_C-effctor"/>
</dbReference>
<keyword evidence="4" id="KW-0804">Transcription</keyword>
<dbReference type="CDD" id="cd17535">
    <property type="entry name" value="REC_NarL-like"/>
    <property type="match status" value="1"/>
</dbReference>
<evidence type="ECO:0000256" key="1">
    <source>
        <dbReference type="ARBA" id="ARBA00022553"/>
    </source>
</evidence>
<dbReference type="Proteomes" id="UP000008229">
    <property type="component" value="Chromosome"/>
</dbReference>
<keyword evidence="3" id="KW-0238">DNA-binding</keyword>
<dbReference type="SMART" id="SM00448">
    <property type="entry name" value="REC"/>
    <property type="match status" value="1"/>
</dbReference>
<dbReference type="PANTHER" id="PTHR43214:SF24">
    <property type="entry name" value="TRANSCRIPTIONAL REGULATORY PROTEIN NARL-RELATED"/>
    <property type="match status" value="1"/>
</dbReference>
<gene>
    <name evidence="8" type="ordered locus">Cwoe_3762</name>
</gene>
<dbReference type="AlphaFoldDB" id="D3F1L6"/>
<dbReference type="SUPFAM" id="SSF46894">
    <property type="entry name" value="C-terminal effector domain of the bipartite response regulators"/>
    <property type="match status" value="1"/>
</dbReference>
<dbReference type="eggNOG" id="COG2197">
    <property type="taxonomic scope" value="Bacteria"/>
</dbReference>
<dbReference type="InterPro" id="IPR058245">
    <property type="entry name" value="NreC/VraR/RcsB-like_REC"/>
</dbReference>
<evidence type="ECO:0000313" key="9">
    <source>
        <dbReference type="Proteomes" id="UP000008229"/>
    </source>
</evidence>
<dbReference type="InterPro" id="IPR011006">
    <property type="entry name" value="CheY-like_superfamily"/>
</dbReference>
<reference evidence="8 9" key="1">
    <citation type="journal article" date="2010" name="Stand. Genomic Sci.">
        <title>Complete genome sequence of Conexibacter woesei type strain (ID131577).</title>
        <authorList>
            <person name="Pukall R."/>
            <person name="Lapidus A."/>
            <person name="Glavina Del Rio T."/>
            <person name="Copeland A."/>
            <person name="Tice H."/>
            <person name="Cheng J.-F."/>
            <person name="Lucas S."/>
            <person name="Chen F."/>
            <person name="Nolan M."/>
            <person name="Bruce D."/>
            <person name="Goodwin L."/>
            <person name="Pitluck S."/>
            <person name="Mavromatis K."/>
            <person name="Ivanova N."/>
            <person name="Ovchinnikova G."/>
            <person name="Pati A."/>
            <person name="Chen A."/>
            <person name="Palaniappan K."/>
            <person name="Land M."/>
            <person name="Hauser L."/>
            <person name="Chang Y.-J."/>
            <person name="Jeffries C.D."/>
            <person name="Chain P."/>
            <person name="Meincke L."/>
            <person name="Sims D."/>
            <person name="Brettin T."/>
            <person name="Detter J.C."/>
            <person name="Rohde M."/>
            <person name="Goeker M."/>
            <person name="Bristow J."/>
            <person name="Eisen J.A."/>
            <person name="Markowitz V."/>
            <person name="Kyrpides N.C."/>
            <person name="Klenk H.-P."/>
            <person name="Hugenholtz P."/>
        </authorList>
    </citation>
    <scope>NUCLEOTIDE SEQUENCE [LARGE SCALE GENOMIC DNA]</scope>
    <source>
        <strain evidence="9">DSM 14684 / CIP 108061 / JCM 11494 / NBRC 100937 / ID131577</strain>
    </source>
</reference>
<dbReference type="CDD" id="cd06170">
    <property type="entry name" value="LuxR_C_like"/>
    <property type="match status" value="1"/>
</dbReference>
<keyword evidence="2" id="KW-0805">Transcription regulation</keyword>
<dbReference type="SMART" id="SM00421">
    <property type="entry name" value="HTH_LUXR"/>
    <property type="match status" value="1"/>
</dbReference>
<evidence type="ECO:0000256" key="4">
    <source>
        <dbReference type="ARBA" id="ARBA00023163"/>
    </source>
</evidence>
<dbReference type="HOGENOM" id="CLU_000445_90_0_11"/>
<dbReference type="GO" id="GO:0003677">
    <property type="term" value="F:DNA binding"/>
    <property type="evidence" value="ECO:0007669"/>
    <property type="project" value="UniProtKB-KW"/>
</dbReference>
<evidence type="ECO:0000259" key="7">
    <source>
        <dbReference type="PROSITE" id="PS50110"/>
    </source>
</evidence>
<dbReference type="KEGG" id="cwo:Cwoe_3762"/>
<dbReference type="Pfam" id="PF00196">
    <property type="entry name" value="GerE"/>
    <property type="match status" value="1"/>
</dbReference>
<evidence type="ECO:0000256" key="2">
    <source>
        <dbReference type="ARBA" id="ARBA00023015"/>
    </source>
</evidence>
<organism evidence="8 9">
    <name type="scientific">Conexibacter woesei (strain DSM 14684 / CCUG 47730 / CIP 108061 / JCM 11494 / NBRC 100937 / ID131577)</name>
    <dbReference type="NCBI Taxonomy" id="469383"/>
    <lineage>
        <taxon>Bacteria</taxon>
        <taxon>Bacillati</taxon>
        <taxon>Actinomycetota</taxon>
        <taxon>Thermoleophilia</taxon>
        <taxon>Solirubrobacterales</taxon>
        <taxon>Conexibacteraceae</taxon>
        <taxon>Conexibacter</taxon>
    </lineage>
</organism>
<keyword evidence="1 5" id="KW-0597">Phosphoprotein</keyword>
<dbReference type="PANTHER" id="PTHR43214">
    <property type="entry name" value="TWO-COMPONENT RESPONSE REGULATOR"/>
    <property type="match status" value="1"/>
</dbReference>
<dbReference type="InterPro" id="IPR039420">
    <property type="entry name" value="WalR-like"/>
</dbReference>
<feature type="domain" description="Response regulatory" evidence="7">
    <location>
        <begin position="2"/>
        <end position="122"/>
    </location>
</feature>
<evidence type="ECO:0000256" key="3">
    <source>
        <dbReference type="ARBA" id="ARBA00023125"/>
    </source>
</evidence>
<evidence type="ECO:0000313" key="8">
    <source>
        <dbReference type="EMBL" id="ADB52179.1"/>
    </source>
</evidence>